<comment type="caution">
    <text evidence="2">The sequence shown here is derived from an EMBL/GenBank/DDBJ whole genome shotgun (WGS) entry which is preliminary data.</text>
</comment>
<dbReference type="EMBL" id="VRMN01000002">
    <property type="protein sequence ID" value="KAA8497362.1"/>
    <property type="molecule type" value="Genomic_DNA"/>
</dbReference>
<keyword evidence="3" id="KW-1185">Reference proteome</keyword>
<organism evidence="2 3">
    <name type="scientific">Porphyridium purpureum</name>
    <name type="common">Red alga</name>
    <name type="synonym">Porphyridium cruentum</name>
    <dbReference type="NCBI Taxonomy" id="35688"/>
    <lineage>
        <taxon>Eukaryota</taxon>
        <taxon>Rhodophyta</taxon>
        <taxon>Bangiophyceae</taxon>
        <taxon>Porphyridiales</taxon>
        <taxon>Porphyridiaceae</taxon>
        <taxon>Porphyridium</taxon>
    </lineage>
</organism>
<evidence type="ECO:0000256" key="1">
    <source>
        <dbReference type="SAM" id="MobiDB-lite"/>
    </source>
</evidence>
<feature type="compositionally biased region" description="Polar residues" evidence="1">
    <location>
        <begin position="1"/>
        <end position="22"/>
    </location>
</feature>
<accession>A0A5J4Z2I4</accession>
<feature type="region of interest" description="Disordered" evidence="1">
    <location>
        <begin position="163"/>
        <end position="183"/>
    </location>
</feature>
<feature type="region of interest" description="Disordered" evidence="1">
    <location>
        <begin position="1"/>
        <end position="23"/>
    </location>
</feature>
<evidence type="ECO:0000313" key="2">
    <source>
        <dbReference type="EMBL" id="KAA8497362.1"/>
    </source>
</evidence>
<protein>
    <submittedName>
        <fullName evidence="2">Uncharacterized protein</fullName>
    </submittedName>
</protein>
<name>A0A5J4Z2I4_PORPP</name>
<feature type="region of interest" description="Disordered" evidence="1">
    <location>
        <begin position="100"/>
        <end position="139"/>
    </location>
</feature>
<evidence type="ECO:0000313" key="3">
    <source>
        <dbReference type="Proteomes" id="UP000324585"/>
    </source>
</evidence>
<proteinExistence type="predicted"/>
<gene>
    <name evidence="2" type="ORF">FVE85_1091</name>
</gene>
<feature type="compositionally biased region" description="Basic and acidic residues" evidence="1">
    <location>
        <begin position="119"/>
        <end position="128"/>
    </location>
</feature>
<feature type="compositionally biased region" description="Basic residues" evidence="1">
    <location>
        <begin position="173"/>
        <end position="183"/>
    </location>
</feature>
<dbReference type="AlphaFoldDB" id="A0A5J4Z2I4"/>
<sequence>MPWTTGISSSSGKRTLSMTEDTGSALDPTVLGCVQDVQEPEGTIMDSVELEEALATLTDDLFGGCLEGIFCMSYDVNDRTQHQCSSLGGSALMLPAQSESSENPMAGRIGNSKRAAVGPDREWSKVSVEETSSQLSETEEFEPRFLIQALVSESNPQGLAQMTVHQSAASGKNHVRRRRAKHS</sequence>
<reference evidence="3" key="1">
    <citation type="journal article" date="2019" name="Nat. Commun.">
        <title>Expansion of phycobilisome linker gene families in mesophilic red algae.</title>
        <authorList>
            <person name="Lee J."/>
            <person name="Kim D."/>
            <person name="Bhattacharya D."/>
            <person name="Yoon H.S."/>
        </authorList>
    </citation>
    <scope>NUCLEOTIDE SEQUENCE [LARGE SCALE GENOMIC DNA]</scope>
    <source>
        <strain evidence="3">CCMP 1328</strain>
    </source>
</reference>
<dbReference type="Proteomes" id="UP000324585">
    <property type="component" value="Unassembled WGS sequence"/>
</dbReference>